<feature type="compositionally biased region" description="Polar residues" evidence="1">
    <location>
        <begin position="521"/>
        <end position="530"/>
    </location>
</feature>
<sequence length="530" mass="58788">MVIGDQSNNSNAVVVVVRAVVVEVMACLFGCFKIKDVALPQSNRVSQYTPTKEHLVSRNRSPLSSLITEENDETNTLGCKEMENKSVDTPMTQLDKNELRNQLLSIQGPRKLSFFLWEVKVNASFAKFLKACGTLPETPAEIRNFSMKCKDLSAPMEEVEPLKFNSWPSDSIYQKLNSNSLPDQPTPVRIDGVKNQSGSMVHTPTSCLTDGQSGESLSKSSIKGSENSNTSIFIEVKANLASNNNMALAATPITAPTSQYRYRSVHFESESDLSSISSKCVSSETSQSSKQSESSGNYNASKYSPYPTPLKLTDEMQTPGTVFPAYFDRMGIAKNARIRSQYVYPVLNPVDNASQLKELSDEDSYSTQDSNSTLLFSHTIDSDQRPEEANLISELGMSAFRKTATNKESKPPSFSQVQNKQRLGTVYGENVHYGRTPEDRPIIGLVAAHWNDDETSRISPKWWDGNGIPNSTNKYKEDQKVSWHATPFEERLEKALSEETNISQRTQYSGTPPIALDQAEDSNTATSQVR</sequence>
<organism evidence="2 3">
    <name type="scientific">Anisodus tanguticus</name>
    <dbReference type="NCBI Taxonomy" id="243964"/>
    <lineage>
        <taxon>Eukaryota</taxon>
        <taxon>Viridiplantae</taxon>
        <taxon>Streptophyta</taxon>
        <taxon>Embryophyta</taxon>
        <taxon>Tracheophyta</taxon>
        <taxon>Spermatophyta</taxon>
        <taxon>Magnoliopsida</taxon>
        <taxon>eudicotyledons</taxon>
        <taxon>Gunneridae</taxon>
        <taxon>Pentapetalae</taxon>
        <taxon>asterids</taxon>
        <taxon>lamiids</taxon>
        <taxon>Solanales</taxon>
        <taxon>Solanaceae</taxon>
        <taxon>Solanoideae</taxon>
        <taxon>Hyoscyameae</taxon>
        <taxon>Anisodus</taxon>
    </lineage>
</organism>
<accession>A0AAE1UTI3</accession>
<comment type="caution">
    <text evidence="2">The sequence shown here is derived from an EMBL/GenBank/DDBJ whole genome shotgun (WGS) entry which is preliminary data.</text>
</comment>
<evidence type="ECO:0000313" key="3">
    <source>
        <dbReference type="Proteomes" id="UP001291623"/>
    </source>
</evidence>
<feature type="region of interest" description="Disordered" evidence="1">
    <location>
        <begin position="192"/>
        <end position="225"/>
    </location>
</feature>
<feature type="region of interest" description="Disordered" evidence="1">
    <location>
        <begin position="494"/>
        <end position="530"/>
    </location>
</feature>
<keyword evidence="3" id="KW-1185">Reference proteome</keyword>
<name>A0AAE1UTI3_9SOLA</name>
<evidence type="ECO:0008006" key="4">
    <source>
        <dbReference type="Google" id="ProtNLM"/>
    </source>
</evidence>
<feature type="compositionally biased region" description="Polar residues" evidence="1">
    <location>
        <begin position="194"/>
        <end position="225"/>
    </location>
</feature>
<dbReference type="AlphaFoldDB" id="A0AAE1UTI3"/>
<feature type="compositionally biased region" description="Low complexity" evidence="1">
    <location>
        <begin position="276"/>
        <end position="295"/>
    </location>
</feature>
<reference evidence="2" key="1">
    <citation type="submission" date="2023-12" db="EMBL/GenBank/DDBJ databases">
        <title>Genome assembly of Anisodus tanguticus.</title>
        <authorList>
            <person name="Wang Y.-J."/>
        </authorList>
    </citation>
    <scope>NUCLEOTIDE SEQUENCE</scope>
    <source>
        <strain evidence="2">KB-2021</strain>
        <tissue evidence="2">Leaf</tissue>
    </source>
</reference>
<feature type="compositionally biased region" description="Polar residues" evidence="1">
    <location>
        <begin position="498"/>
        <end position="510"/>
    </location>
</feature>
<dbReference type="EMBL" id="JAVYJV010000020">
    <property type="protein sequence ID" value="KAK4344198.1"/>
    <property type="molecule type" value="Genomic_DNA"/>
</dbReference>
<protein>
    <recommendedName>
        <fullName evidence="4">Protein JASON-like</fullName>
    </recommendedName>
</protein>
<dbReference type="InterPro" id="IPR039300">
    <property type="entry name" value="JASON"/>
</dbReference>
<gene>
    <name evidence="2" type="ORF">RND71_037292</name>
</gene>
<dbReference type="PANTHER" id="PTHR33318:SF19">
    <property type="entry name" value="PROTEIN JASON-LIKE ISOFORM X1"/>
    <property type="match status" value="1"/>
</dbReference>
<dbReference type="PANTHER" id="PTHR33318">
    <property type="entry name" value="ASPARTYL/GLUTAMYL-TRNA(ASN/GLN) AMIDOTRANSFERASE SUBUNIT"/>
    <property type="match status" value="1"/>
</dbReference>
<proteinExistence type="predicted"/>
<dbReference type="Proteomes" id="UP001291623">
    <property type="component" value="Unassembled WGS sequence"/>
</dbReference>
<evidence type="ECO:0000256" key="1">
    <source>
        <dbReference type="SAM" id="MobiDB-lite"/>
    </source>
</evidence>
<dbReference type="GO" id="GO:0007142">
    <property type="term" value="P:male meiosis II"/>
    <property type="evidence" value="ECO:0007669"/>
    <property type="project" value="InterPro"/>
</dbReference>
<evidence type="ECO:0000313" key="2">
    <source>
        <dbReference type="EMBL" id="KAK4344198.1"/>
    </source>
</evidence>
<feature type="region of interest" description="Disordered" evidence="1">
    <location>
        <begin position="276"/>
        <end position="303"/>
    </location>
</feature>